<dbReference type="SMART" id="SM00972">
    <property type="entry name" value="SCPU"/>
    <property type="match status" value="1"/>
</dbReference>
<evidence type="ECO:0000256" key="1">
    <source>
        <dbReference type="SAM" id="MobiDB-lite"/>
    </source>
</evidence>
<keyword evidence="2" id="KW-0732">Signal</keyword>
<comment type="caution">
    <text evidence="4">The sequence shown here is derived from an EMBL/GenBank/DDBJ whole genome shotgun (WGS) entry which is preliminary data.</text>
</comment>
<organism evidence="4 5">
    <name type="scientific">Kluyvera genomosp. 2</name>
    <dbReference type="NCBI Taxonomy" id="2774054"/>
    <lineage>
        <taxon>Bacteria</taxon>
        <taxon>Pseudomonadati</taxon>
        <taxon>Pseudomonadota</taxon>
        <taxon>Gammaproteobacteria</taxon>
        <taxon>Enterobacterales</taxon>
        <taxon>Enterobacteriaceae</taxon>
        <taxon>Kluyvera</taxon>
    </lineage>
</organism>
<name>A0A2T2Y5B2_9ENTR</name>
<dbReference type="PANTHER" id="PTHR37089">
    <property type="entry name" value="PROTEIN U-RELATED"/>
    <property type="match status" value="1"/>
</dbReference>
<keyword evidence="4" id="KW-0167">Capsid protein</keyword>
<feature type="domain" description="Spore coat protein U/FanG" evidence="3">
    <location>
        <begin position="26"/>
        <end position="165"/>
    </location>
</feature>
<dbReference type="InterPro" id="IPR007893">
    <property type="entry name" value="Spore_coat_U/FanG"/>
</dbReference>
<evidence type="ECO:0000313" key="5">
    <source>
        <dbReference type="Proteomes" id="UP000240892"/>
    </source>
</evidence>
<dbReference type="STRING" id="1006000.GKAS_03414"/>
<keyword evidence="4" id="KW-0946">Virion</keyword>
<evidence type="ECO:0000259" key="3">
    <source>
        <dbReference type="Pfam" id="PF05229"/>
    </source>
</evidence>
<feature type="chain" id="PRO_5015654860" evidence="2">
    <location>
        <begin position="23"/>
        <end position="169"/>
    </location>
</feature>
<sequence>MNTSIRFILFNLAAALIPSANAAVATNTFQVQIIIQSTCSVTQPALLNLGTVLSSATNTSGSTVMAVTCSKSTPYNIGLSPSSANGGTTTGSGSMSGTTGNTDKVPYQLNQDSAGTKPWGNTATSISEGNGVAGIGTGAAQNVTVYAVAANANFKPDTYTDTVTINVNY</sequence>
<feature type="compositionally biased region" description="Low complexity" evidence="1">
    <location>
        <begin position="80"/>
        <end position="102"/>
    </location>
</feature>
<dbReference type="InterPro" id="IPR053167">
    <property type="entry name" value="Spore_coat_component"/>
</dbReference>
<dbReference type="Proteomes" id="UP000240892">
    <property type="component" value="Unassembled WGS sequence"/>
</dbReference>
<accession>A0A2T2Y5B2</accession>
<dbReference type="Pfam" id="PF05229">
    <property type="entry name" value="SCPU"/>
    <property type="match status" value="1"/>
</dbReference>
<feature type="region of interest" description="Disordered" evidence="1">
    <location>
        <begin position="80"/>
        <end position="104"/>
    </location>
</feature>
<dbReference type="RefSeq" id="WP_106924924.1">
    <property type="nucleotide sequence ID" value="NZ_CABMMU010000003.1"/>
</dbReference>
<dbReference type="PANTHER" id="PTHR37089:SF3">
    <property type="entry name" value="EXPORTED PROTEIN"/>
    <property type="match status" value="1"/>
</dbReference>
<keyword evidence="5" id="KW-1185">Reference proteome</keyword>
<evidence type="ECO:0000256" key="2">
    <source>
        <dbReference type="SAM" id="SignalP"/>
    </source>
</evidence>
<evidence type="ECO:0000313" key="4">
    <source>
        <dbReference type="EMBL" id="PSR47713.1"/>
    </source>
</evidence>
<dbReference type="EMBL" id="PYHO01000003">
    <property type="protein sequence ID" value="PSR47713.1"/>
    <property type="molecule type" value="Genomic_DNA"/>
</dbReference>
<feature type="signal peptide" evidence="2">
    <location>
        <begin position="1"/>
        <end position="22"/>
    </location>
</feature>
<proteinExistence type="predicted"/>
<reference evidence="4 5" key="1">
    <citation type="submission" date="2018-03" db="EMBL/GenBank/DDBJ databases">
        <title>First report of an OXA-48+CTX-M-M-producing Kluyvera ascorbata clone recovered from patients admitted in a University Hospital in Madrid, Spain.</title>
        <authorList>
            <person name="Hernandez-Garcia M."/>
            <person name="Leon-Sampedro R."/>
            <person name="Perez-Viso B."/>
            <person name="Morosini M.I."/>
            <person name="Lopez-Fresnena N."/>
            <person name="Coque T.M."/>
            <person name="Bonten M."/>
            <person name="Malhotra-Kumar S."/>
            <person name="Ruiz-Garbajosa P."/>
            <person name="Canton R."/>
        </authorList>
    </citation>
    <scope>NUCLEOTIDE SEQUENCE [LARGE SCALE GENOMIC DNA]</scope>
    <source>
        <strain evidence="4 5">KA2</strain>
    </source>
</reference>
<dbReference type="AlphaFoldDB" id="A0A2T2Y5B2"/>
<gene>
    <name evidence="4" type="ORF">C8256_05145</name>
</gene>
<protein>
    <submittedName>
        <fullName evidence="4">Spore coat protein U</fullName>
    </submittedName>
</protein>